<dbReference type="InterPro" id="IPR029510">
    <property type="entry name" value="Ald_DH_CS_GLU"/>
</dbReference>
<gene>
    <name evidence="7" type="primary">dhaS</name>
    <name evidence="7" type="ORF">GCM10009021_06210</name>
</gene>
<dbReference type="AlphaFoldDB" id="A0A830G8U8"/>
<evidence type="ECO:0000313" key="7">
    <source>
        <dbReference type="EMBL" id="GGN09410.1"/>
    </source>
</evidence>
<dbReference type="InterPro" id="IPR016163">
    <property type="entry name" value="Ald_DH_C"/>
</dbReference>
<proteinExistence type="inferred from homology"/>
<comment type="similarity">
    <text evidence="1 5">Belongs to the aldehyde dehydrogenase family.</text>
</comment>
<dbReference type="Gene3D" id="3.40.309.10">
    <property type="entry name" value="Aldehyde Dehydrogenase, Chain A, domain 2"/>
    <property type="match status" value="1"/>
</dbReference>
<dbReference type="FunFam" id="3.40.309.10:FF:000012">
    <property type="entry name" value="Betaine aldehyde dehydrogenase"/>
    <property type="match status" value="1"/>
</dbReference>
<sequence>MADGSETRDRHESEIRSLIGEREFGNYVGGETVLASAGATFAPEDPTIAEPIMTVPESDAGDVDDAVAAASDAFAEWRALTPLDRGDVLREWSAVLRDHHDELARLTTLEVGKPIAAAREDVETGIRFVEYYASVAAGKEGRVPDGGTDALAYVEEEPYGVTGQILPWNYPLLLLGWKVGAALATGNTCVVKPAEQTPLATIRAAQLSAGVLPDGVLNVVNGSGETGAAVSGHDAIRKVSFTGSVPVGREVMRAAADDVTPVTLELGGKNPFLVFPDADVEDAAETAAAAGLYNNGQSCDSGTRLLVHEDVEAEFLDVYLDAVASRTVGDPFADVSQGPLCHREHWESVRDYVELGKSEGATLLAGGGRPTDAPTDGYYVEPTVFGDVEPGMRIAQEEVFGPVQFVMTFSEYEEAIEVANGTEYGLASGVFTRDVARAHRIASDLDAGSVWVNHYFGTVPGTPFGGFKQSGIGRECGSEALDEYTQSKSVRIALDR</sequence>
<dbReference type="FunFam" id="3.40.605.10:FF:000007">
    <property type="entry name" value="NAD/NADP-dependent betaine aldehyde dehydrogenase"/>
    <property type="match status" value="1"/>
</dbReference>
<dbReference type="GO" id="GO:0016620">
    <property type="term" value="F:oxidoreductase activity, acting on the aldehyde or oxo group of donors, NAD or NADP as acceptor"/>
    <property type="evidence" value="ECO:0007669"/>
    <property type="project" value="InterPro"/>
</dbReference>
<dbReference type="Gene3D" id="3.40.605.10">
    <property type="entry name" value="Aldehyde Dehydrogenase, Chain A, domain 1"/>
    <property type="match status" value="1"/>
</dbReference>
<dbReference type="SUPFAM" id="SSF53720">
    <property type="entry name" value="ALDH-like"/>
    <property type="match status" value="1"/>
</dbReference>
<protein>
    <submittedName>
        <fullName evidence="7">Aldehyde dehydrogenase DhaS</fullName>
    </submittedName>
</protein>
<dbReference type="PANTHER" id="PTHR11699">
    <property type="entry name" value="ALDEHYDE DEHYDROGENASE-RELATED"/>
    <property type="match status" value="1"/>
</dbReference>
<dbReference type="OrthoDB" id="6342at2157"/>
<keyword evidence="8" id="KW-1185">Reference proteome</keyword>
<keyword evidence="3 5" id="KW-0560">Oxidoreductase</keyword>
<evidence type="ECO:0000256" key="3">
    <source>
        <dbReference type="ARBA" id="ARBA00023002"/>
    </source>
</evidence>
<dbReference type="FunFam" id="3.40.605.10:FF:000026">
    <property type="entry name" value="Aldehyde dehydrogenase, putative"/>
    <property type="match status" value="1"/>
</dbReference>
<evidence type="ECO:0000256" key="2">
    <source>
        <dbReference type="ARBA" id="ARBA00011881"/>
    </source>
</evidence>
<organism evidence="7 8">
    <name type="scientific">Halarchaeum nitratireducens</name>
    <dbReference type="NCBI Taxonomy" id="489913"/>
    <lineage>
        <taxon>Archaea</taxon>
        <taxon>Methanobacteriati</taxon>
        <taxon>Methanobacteriota</taxon>
        <taxon>Stenosarchaea group</taxon>
        <taxon>Halobacteria</taxon>
        <taxon>Halobacteriales</taxon>
        <taxon>Halobacteriaceae</taxon>
    </lineage>
</organism>
<feature type="active site" evidence="4">
    <location>
        <position position="265"/>
    </location>
</feature>
<dbReference type="RefSeq" id="WP_188877063.1">
    <property type="nucleotide sequence ID" value="NZ_BMOQ01000002.1"/>
</dbReference>
<accession>A0A830G8U8</accession>
<evidence type="ECO:0000256" key="5">
    <source>
        <dbReference type="RuleBase" id="RU003345"/>
    </source>
</evidence>
<dbReference type="Proteomes" id="UP000608850">
    <property type="component" value="Unassembled WGS sequence"/>
</dbReference>
<dbReference type="CDD" id="cd07078">
    <property type="entry name" value="ALDH"/>
    <property type="match status" value="1"/>
</dbReference>
<dbReference type="Pfam" id="PF00171">
    <property type="entry name" value="Aldedh"/>
    <property type="match status" value="1"/>
</dbReference>
<reference evidence="7 8" key="1">
    <citation type="journal article" date="2019" name="Int. J. Syst. Evol. Microbiol.">
        <title>The Global Catalogue of Microorganisms (GCM) 10K type strain sequencing project: providing services to taxonomists for standard genome sequencing and annotation.</title>
        <authorList>
            <consortium name="The Broad Institute Genomics Platform"/>
            <consortium name="The Broad Institute Genome Sequencing Center for Infectious Disease"/>
            <person name="Wu L."/>
            <person name="Ma J."/>
        </authorList>
    </citation>
    <scope>NUCLEOTIDE SEQUENCE [LARGE SCALE GENOMIC DNA]</scope>
    <source>
        <strain evidence="7 8">JCM 16331</strain>
    </source>
</reference>
<name>A0A830G8U8_9EURY</name>
<evidence type="ECO:0000256" key="4">
    <source>
        <dbReference type="PROSITE-ProRule" id="PRU10007"/>
    </source>
</evidence>
<dbReference type="EMBL" id="BMOQ01000002">
    <property type="protein sequence ID" value="GGN09410.1"/>
    <property type="molecule type" value="Genomic_DNA"/>
</dbReference>
<dbReference type="InterPro" id="IPR016162">
    <property type="entry name" value="Ald_DH_N"/>
</dbReference>
<comment type="subunit">
    <text evidence="2">Homotetramer.</text>
</comment>
<evidence type="ECO:0000256" key="1">
    <source>
        <dbReference type="ARBA" id="ARBA00009986"/>
    </source>
</evidence>
<dbReference type="InterPro" id="IPR015590">
    <property type="entry name" value="Aldehyde_DH_dom"/>
</dbReference>
<evidence type="ECO:0000313" key="8">
    <source>
        <dbReference type="Proteomes" id="UP000608850"/>
    </source>
</evidence>
<evidence type="ECO:0000259" key="6">
    <source>
        <dbReference type="Pfam" id="PF00171"/>
    </source>
</evidence>
<dbReference type="PROSITE" id="PS00687">
    <property type="entry name" value="ALDEHYDE_DEHYDR_GLU"/>
    <property type="match status" value="1"/>
</dbReference>
<dbReference type="InterPro" id="IPR016161">
    <property type="entry name" value="Ald_DH/histidinol_DH"/>
</dbReference>
<feature type="domain" description="Aldehyde dehydrogenase" evidence="6">
    <location>
        <begin position="39"/>
        <end position="490"/>
    </location>
</feature>
<comment type="caution">
    <text evidence="7">The sequence shown here is derived from an EMBL/GenBank/DDBJ whole genome shotgun (WGS) entry which is preliminary data.</text>
</comment>